<dbReference type="GO" id="GO:0016491">
    <property type="term" value="F:oxidoreductase activity"/>
    <property type="evidence" value="ECO:0007669"/>
    <property type="project" value="UniProtKB-KW"/>
</dbReference>
<dbReference type="PANTHER" id="PTHR43180:SF30">
    <property type="entry name" value="MOMILACTONE A SYNTHASE"/>
    <property type="match status" value="1"/>
</dbReference>
<dbReference type="Gene3D" id="3.40.50.720">
    <property type="entry name" value="NAD(P)-binding Rossmann-like Domain"/>
    <property type="match status" value="1"/>
</dbReference>
<comment type="caution">
    <text evidence="3">The sequence shown here is derived from an EMBL/GenBank/DDBJ whole genome shotgun (WGS) entry which is preliminary data.</text>
</comment>
<proteinExistence type="inferred from homology"/>
<evidence type="ECO:0000313" key="3">
    <source>
        <dbReference type="EMBL" id="RWR91996.1"/>
    </source>
</evidence>
<dbReference type="Pfam" id="PF13561">
    <property type="entry name" value="adh_short_C2"/>
    <property type="match status" value="1"/>
</dbReference>
<protein>
    <submittedName>
        <fullName evidence="3">Short-chain dehydrogenase/reductase SDR</fullName>
    </submittedName>
</protein>
<accession>A0A443PMG5</accession>
<name>A0A443PMG5_9MAGN</name>
<keyword evidence="4" id="KW-1185">Reference proteome</keyword>
<dbReference type="InterPro" id="IPR036291">
    <property type="entry name" value="NAD(P)-bd_dom_sf"/>
</dbReference>
<dbReference type="SUPFAM" id="SSF51735">
    <property type="entry name" value="NAD(P)-binding Rossmann-fold domains"/>
    <property type="match status" value="1"/>
</dbReference>
<gene>
    <name evidence="3" type="ORF">CKAN_02118500</name>
</gene>
<dbReference type="InterPro" id="IPR020904">
    <property type="entry name" value="Sc_DH/Rdtase_CS"/>
</dbReference>
<dbReference type="STRING" id="337451.A0A443PMG5"/>
<evidence type="ECO:0000256" key="2">
    <source>
        <dbReference type="ARBA" id="ARBA00023002"/>
    </source>
</evidence>
<dbReference type="PRINTS" id="PR00081">
    <property type="entry name" value="GDHRDH"/>
</dbReference>
<dbReference type="OrthoDB" id="294295at2759"/>
<comment type="similarity">
    <text evidence="1">Belongs to the short-chain dehydrogenases/reductases (SDR) family.</text>
</comment>
<dbReference type="PANTHER" id="PTHR43180">
    <property type="entry name" value="3-OXOACYL-(ACYL-CARRIER-PROTEIN) REDUCTASE (AFU_ORTHOLOGUE AFUA_6G11210)"/>
    <property type="match status" value="1"/>
</dbReference>
<dbReference type="InterPro" id="IPR002347">
    <property type="entry name" value="SDR_fam"/>
</dbReference>
<dbReference type="FunFam" id="3.40.50.720:FF:000084">
    <property type="entry name" value="Short-chain dehydrogenase reductase"/>
    <property type="match status" value="1"/>
</dbReference>
<dbReference type="PROSITE" id="PS00061">
    <property type="entry name" value="ADH_SHORT"/>
    <property type="match status" value="1"/>
</dbReference>
<reference evidence="3 4" key="1">
    <citation type="journal article" date="2019" name="Nat. Plants">
        <title>Stout camphor tree genome fills gaps in understanding of flowering plant genome evolution.</title>
        <authorList>
            <person name="Chaw S.M."/>
            <person name="Liu Y.C."/>
            <person name="Wu Y.W."/>
            <person name="Wang H.Y."/>
            <person name="Lin C.I."/>
            <person name="Wu C.S."/>
            <person name="Ke H.M."/>
            <person name="Chang L.Y."/>
            <person name="Hsu C.Y."/>
            <person name="Yang H.T."/>
            <person name="Sudianto E."/>
            <person name="Hsu M.H."/>
            <person name="Wu K.P."/>
            <person name="Wang L.N."/>
            <person name="Leebens-Mack J.H."/>
            <person name="Tsai I.J."/>
        </authorList>
    </citation>
    <scope>NUCLEOTIDE SEQUENCE [LARGE SCALE GENOMIC DNA]</scope>
    <source>
        <strain evidence="4">cv. Chaw 1501</strain>
        <tissue evidence="3">Young leaves</tissue>
    </source>
</reference>
<dbReference type="EMBL" id="QPKB01000009">
    <property type="protein sequence ID" value="RWR91996.1"/>
    <property type="molecule type" value="Genomic_DNA"/>
</dbReference>
<keyword evidence="2" id="KW-0560">Oxidoreductase</keyword>
<sequence>MTIACRLEGKVALITGGASGIGEYTAKLFCLHGAKVVIADIQDELGHSVCKDLGTSVASFIHCDVTNETDVQNAVDYTITTHGKLDIMFNNAGISDPAKWSILENDVADFERVLRTNITGAFLGTKHAARVMIPAGRGSIISTASVSSVVGAAASHAYTCSKHAVAGLTKNASIELGKYGIRVNCVSPYVVPTPLSRGFVGLDDEVFDKAMRSCANLKGVSLEGEDVAQAVLYLGSDDSKHQEKIERVKVLRYSVSLLRWIQSPATAMHRGVGHCVAAAQQDAALPQRGPAFSQNRRNSRRCAELFLRSARKLAT</sequence>
<organism evidence="3 4">
    <name type="scientific">Cinnamomum micranthum f. kanehirae</name>
    <dbReference type="NCBI Taxonomy" id="337451"/>
    <lineage>
        <taxon>Eukaryota</taxon>
        <taxon>Viridiplantae</taxon>
        <taxon>Streptophyta</taxon>
        <taxon>Embryophyta</taxon>
        <taxon>Tracheophyta</taxon>
        <taxon>Spermatophyta</taxon>
        <taxon>Magnoliopsida</taxon>
        <taxon>Magnoliidae</taxon>
        <taxon>Laurales</taxon>
        <taxon>Lauraceae</taxon>
        <taxon>Cinnamomum</taxon>
    </lineage>
</organism>
<evidence type="ECO:0000256" key="1">
    <source>
        <dbReference type="ARBA" id="ARBA00006484"/>
    </source>
</evidence>
<dbReference type="Proteomes" id="UP000283530">
    <property type="component" value="Unassembled WGS sequence"/>
</dbReference>
<dbReference type="AlphaFoldDB" id="A0A443PMG5"/>
<evidence type="ECO:0000313" key="4">
    <source>
        <dbReference type="Proteomes" id="UP000283530"/>
    </source>
</evidence>
<dbReference type="PRINTS" id="PR00080">
    <property type="entry name" value="SDRFAMILY"/>
</dbReference>